<sequence length="110" mass="12046">MPRGRASRGRAGRGLPGVPRPAHRDPRRPLAEDPELVAHARTAYEHIAVALDGRGRRQWPGDPFAAVLTAQAAATVLVSASTTWQPDHDPTAFLDLVERRFVLVRLTLGR</sequence>
<dbReference type="HOGENOM" id="CLU_2167341_0_0_11"/>
<dbReference type="EMBL" id="CP001867">
    <property type="protein sequence ID" value="ADB72984.1"/>
    <property type="molecule type" value="Genomic_DNA"/>
</dbReference>
<organism evidence="2 3">
    <name type="scientific">Geodermatophilus obscurus (strain ATCC 25078 / DSM 43160 / JCM 3152 / CCUG 61914 / KCC A-0152 / KCTC 9177 / NBRC 13315 / NRRL B-3577 / G-20)</name>
    <dbReference type="NCBI Taxonomy" id="526225"/>
    <lineage>
        <taxon>Bacteria</taxon>
        <taxon>Bacillati</taxon>
        <taxon>Actinomycetota</taxon>
        <taxon>Actinomycetes</taxon>
        <taxon>Geodermatophilales</taxon>
        <taxon>Geodermatophilaceae</taxon>
        <taxon>Geodermatophilus</taxon>
    </lineage>
</organism>
<evidence type="ECO:0000313" key="3">
    <source>
        <dbReference type="Proteomes" id="UP000001382"/>
    </source>
</evidence>
<feature type="region of interest" description="Disordered" evidence="1">
    <location>
        <begin position="1"/>
        <end position="31"/>
    </location>
</feature>
<keyword evidence="3" id="KW-1185">Reference proteome</keyword>
<reference evidence="2 3" key="1">
    <citation type="journal article" date="2010" name="Stand. Genomic Sci.">
        <title>Complete genome sequence of Geodermatophilus obscurus type strain (G-20).</title>
        <authorList>
            <person name="Ivanova N."/>
            <person name="Sikorski J."/>
            <person name="Jando M."/>
            <person name="Munk C."/>
            <person name="Lapidus A."/>
            <person name="Glavina Del Rio T."/>
            <person name="Copeland A."/>
            <person name="Tice H."/>
            <person name="Cheng J.-F."/>
            <person name="Lucas S."/>
            <person name="Chen F."/>
            <person name="Nolan M."/>
            <person name="Bruce D."/>
            <person name="Goodwin L."/>
            <person name="Pitluck S."/>
            <person name="Mavromatis K."/>
            <person name="Mikhailova N."/>
            <person name="Pati A."/>
            <person name="Chen A."/>
            <person name="Palaniappan K."/>
            <person name="Land M."/>
            <person name="Hauser L."/>
            <person name="Chang Y.-J."/>
            <person name="Jeffries C.D."/>
            <person name="Meincke L."/>
            <person name="Brettin T."/>
            <person name="Detter J.C."/>
            <person name="Detter J.C."/>
            <person name="Rohde M."/>
            <person name="Goeker M."/>
            <person name="Bristow J."/>
            <person name="Eisen J.A."/>
            <person name="Markowitz V."/>
            <person name="Hugenholtz P."/>
            <person name="Kyrpides N.C."/>
            <person name="Klenk H.-P."/>
        </authorList>
    </citation>
    <scope>NUCLEOTIDE SEQUENCE [LARGE SCALE GENOMIC DNA]</scope>
    <source>
        <strain evidence="3">ATCC 25078 / DSM 43160 / JCM 3152 / KCC A-0152 / KCTC 9177 / NBRC 13315 / NRRL B-3577 / G-20</strain>
    </source>
</reference>
<accession>D2S3V6</accession>
<protein>
    <recommendedName>
        <fullName evidence="4">MftR C-terminal domain-containing protein</fullName>
    </recommendedName>
</protein>
<dbReference type="Proteomes" id="UP000001382">
    <property type="component" value="Chromosome"/>
</dbReference>
<evidence type="ECO:0008006" key="4">
    <source>
        <dbReference type="Google" id="ProtNLM"/>
    </source>
</evidence>
<gene>
    <name evidence="2" type="ordered locus">Gobs_0178</name>
</gene>
<dbReference type="STRING" id="526225.Gobs_0178"/>
<evidence type="ECO:0000256" key="1">
    <source>
        <dbReference type="SAM" id="MobiDB-lite"/>
    </source>
</evidence>
<dbReference type="KEGG" id="gob:Gobs_0178"/>
<feature type="compositionally biased region" description="Basic and acidic residues" evidence="1">
    <location>
        <begin position="22"/>
        <end position="31"/>
    </location>
</feature>
<dbReference type="AlphaFoldDB" id="D2S3V6"/>
<reference evidence="3" key="2">
    <citation type="submission" date="2010-01" db="EMBL/GenBank/DDBJ databases">
        <title>The complete genome of Geodermatophilus obscurus DSM 43160.</title>
        <authorList>
            <consortium name="US DOE Joint Genome Institute (JGI-PGF)"/>
            <person name="Lucas S."/>
            <person name="Copeland A."/>
            <person name="Lapidus A."/>
            <person name="Glavina del Rio T."/>
            <person name="Dalin E."/>
            <person name="Tice H."/>
            <person name="Bruce D."/>
            <person name="Goodwin L."/>
            <person name="Pitluck S."/>
            <person name="Kyrpides N."/>
            <person name="Mavromatis K."/>
            <person name="Ivanova N."/>
            <person name="Munk A.C."/>
            <person name="Brettin T."/>
            <person name="Detter J.C."/>
            <person name="Han C."/>
            <person name="Larimer F."/>
            <person name="Land M."/>
            <person name="Hauser L."/>
            <person name="Markowitz V."/>
            <person name="Cheng J.-F."/>
            <person name="Hugenholtz P."/>
            <person name="Woyke T."/>
            <person name="Wu D."/>
            <person name="Jando M."/>
            <person name="Schneider S."/>
            <person name="Klenk H.-P."/>
            <person name="Eisen J.A."/>
        </authorList>
    </citation>
    <scope>NUCLEOTIDE SEQUENCE [LARGE SCALE GENOMIC DNA]</scope>
    <source>
        <strain evidence="3">ATCC 25078 / DSM 43160 / JCM 3152 / KCC A-0152 / KCTC 9177 / NBRC 13315 / NRRL B-3577 / G-20</strain>
    </source>
</reference>
<name>D2S3V6_GEOOG</name>
<proteinExistence type="predicted"/>
<feature type="compositionally biased region" description="Basic residues" evidence="1">
    <location>
        <begin position="1"/>
        <end position="11"/>
    </location>
</feature>
<evidence type="ECO:0000313" key="2">
    <source>
        <dbReference type="EMBL" id="ADB72984.1"/>
    </source>
</evidence>